<accession>A0A418MU91</accession>
<evidence type="ECO:0000259" key="2">
    <source>
        <dbReference type="Pfam" id="PF13845"/>
    </source>
</evidence>
<evidence type="ECO:0000313" key="3">
    <source>
        <dbReference type="EMBL" id="RIV37759.1"/>
    </source>
</evidence>
<evidence type="ECO:0000313" key="4">
    <source>
        <dbReference type="Proteomes" id="UP000283832"/>
    </source>
</evidence>
<feature type="signal peptide" evidence="1">
    <location>
        <begin position="1"/>
        <end position="19"/>
    </location>
</feature>
<evidence type="ECO:0000256" key="1">
    <source>
        <dbReference type="SAM" id="SignalP"/>
    </source>
</evidence>
<dbReference type="OrthoDB" id="3381205at2"/>
<gene>
    <name evidence="3" type="ORF">D2L64_14370</name>
</gene>
<keyword evidence="4" id="KW-1185">Reference proteome</keyword>
<dbReference type="InterPro" id="IPR026004">
    <property type="entry name" value="Septum_form"/>
</dbReference>
<feature type="chain" id="PRO_5038786369" description="Septum formation-related domain-containing protein" evidence="1">
    <location>
        <begin position="20"/>
        <end position="294"/>
    </location>
</feature>
<comment type="caution">
    <text evidence="3">The sequence shown here is derived from an EMBL/GenBank/DDBJ whole genome shotgun (WGS) entry which is preliminary data.</text>
</comment>
<proteinExistence type="predicted"/>
<dbReference type="RefSeq" id="WP_119576501.1">
    <property type="nucleotide sequence ID" value="NZ_QXEC01000012.1"/>
</dbReference>
<dbReference type="AlphaFoldDB" id="A0A418MU91"/>
<feature type="domain" description="Septum formation-related" evidence="2">
    <location>
        <begin position="50"/>
        <end position="270"/>
    </location>
</feature>
<sequence length="294" mass="31572">MRRWLAGIALGAAVTLTLAGCTRPAGTDGDLVDDWAPMAAPTVFTPEPQTCHAQPQEVGYLGAYRPVDCAQPHRAETLHVGTLSDAGGAGPPADGSAPMRTAYADCDRRVRAALGADWRTGRIGLSVLFPSPTAWTGGARWFRCDVHETQGLDVPVPVRRTASLTGALSGPSPLRHGCFNATISDDEVVEMTAVGCRNGHRAEFVGLWQAPDTSFQAFADNPERTHRACRSAVAEFAKVPDDGNLQFRVGTIFYHPAPQEWRNGNRGVQCFLWSSDRLLNRSLKGAGTRALPVN</sequence>
<dbReference type="PROSITE" id="PS51257">
    <property type="entry name" value="PROKAR_LIPOPROTEIN"/>
    <property type="match status" value="1"/>
</dbReference>
<organism evidence="3 4">
    <name type="scientific">Micromonospora radicis</name>
    <dbReference type="NCBI Taxonomy" id="1894971"/>
    <lineage>
        <taxon>Bacteria</taxon>
        <taxon>Bacillati</taxon>
        <taxon>Actinomycetota</taxon>
        <taxon>Actinomycetes</taxon>
        <taxon>Micromonosporales</taxon>
        <taxon>Micromonosporaceae</taxon>
        <taxon>Micromonospora</taxon>
    </lineage>
</organism>
<dbReference type="Proteomes" id="UP000283832">
    <property type="component" value="Unassembled WGS sequence"/>
</dbReference>
<dbReference type="EMBL" id="QXEC01000012">
    <property type="protein sequence ID" value="RIV37759.1"/>
    <property type="molecule type" value="Genomic_DNA"/>
</dbReference>
<reference evidence="3 4" key="1">
    <citation type="submission" date="2018-08" db="EMBL/GenBank/DDBJ databases">
        <title>Jishengella sp. nov., isolated from a root of Azadirachta indica A. Juss. var. siamensis Valenton.</title>
        <authorList>
            <person name="Kuncharoen N."/>
            <person name="Tanasupawat S."/>
            <person name="Kudo T."/>
            <person name="Ohkuma M."/>
        </authorList>
    </citation>
    <scope>NUCLEOTIDE SEQUENCE [LARGE SCALE GENOMIC DNA]</scope>
    <source>
        <strain evidence="3 4">AZ1-13</strain>
    </source>
</reference>
<name>A0A418MU91_9ACTN</name>
<protein>
    <recommendedName>
        <fullName evidence="2">Septum formation-related domain-containing protein</fullName>
    </recommendedName>
</protein>
<keyword evidence="1" id="KW-0732">Signal</keyword>
<dbReference type="Pfam" id="PF13845">
    <property type="entry name" value="Septum_form"/>
    <property type="match status" value="1"/>
</dbReference>